<feature type="domain" description="Aspartate/ornithine carbamoyltransferase Asp/Orn-binding" evidence="8">
    <location>
        <begin position="166"/>
        <end position="317"/>
    </location>
</feature>
<dbReference type="InterPro" id="IPR036901">
    <property type="entry name" value="Asp/Orn_carbamoylTrfase_sf"/>
</dbReference>
<organism evidence="10">
    <name type="scientific">uncultured Rubrobacteraceae bacterium</name>
    <dbReference type="NCBI Taxonomy" id="349277"/>
    <lineage>
        <taxon>Bacteria</taxon>
        <taxon>Bacillati</taxon>
        <taxon>Actinomycetota</taxon>
        <taxon>Rubrobacteria</taxon>
        <taxon>Rubrobacterales</taxon>
        <taxon>Rubrobacteraceae</taxon>
        <taxon>environmental samples</taxon>
    </lineage>
</organism>
<evidence type="ECO:0000256" key="2">
    <source>
        <dbReference type="ARBA" id="ARBA00007805"/>
    </source>
</evidence>
<reference evidence="10" key="1">
    <citation type="submission" date="2020-02" db="EMBL/GenBank/DDBJ databases">
        <authorList>
            <person name="Meier V. D."/>
        </authorList>
    </citation>
    <scope>NUCLEOTIDE SEQUENCE</scope>
    <source>
        <strain evidence="10">AVDCRST_MAG03</strain>
    </source>
</reference>
<dbReference type="InterPro" id="IPR006131">
    <property type="entry name" value="Asp_carbamoyltransf_Asp/Orn-bd"/>
</dbReference>
<dbReference type="EMBL" id="CADCUT010000049">
    <property type="protein sequence ID" value="CAA9394477.1"/>
    <property type="molecule type" value="Genomic_DNA"/>
</dbReference>
<dbReference type="InterPro" id="IPR006130">
    <property type="entry name" value="Asp/Orn_carbamoylTrfase"/>
</dbReference>
<dbReference type="GO" id="GO:0019240">
    <property type="term" value="P:citrulline biosynthetic process"/>
    <property type="evidence" value="ECO:0007669"/>
    <property type="project" value="TreeGrafter"/>
</dbReference>
<evidence type="ECO:0000259" key="8">
    <source>
        <dbReference type="Pfam" id="PF00185"/>
    </source>
</evidence>
<evidence type="ECO:0000256" key="4">
    <source>
        <dbReference type="ARBA" id="ARBA00016634"/>
    </source>
</evidence>
<dbReference type="SUPFAM" id="SSF53671">
    <property type="entry name" value="Aspartate/ornithine carbamoyltransferase"/>
    <property type="match status" value="1"/>
</dbReference>
<feature type="binding site" evidence="7">
    <location>
        <begin position="278"/>
        <end position="279"/>
    </location>
    <ligand>
        <name>carbamoyl phosphate</name>
        <dbReference type="ChEBI" id="CHEBI:58228"/>
    </ligand>
</feature>
<sequence length="319" mass="34292">MAVIPQIDDVPPKPSPLSGRDCLTLAEYAPDEVALILDEAVKIRAMQKARIPYRPLRGRTLAMVFQKPSNRTRVSFEVGMYQLGGHALSLSPQEIQMGKRETPSDTGRVLARYIDAIMIRTFDHGELEELAGAADVPVINGLSDAHHPCQALADLLTVRDEFGTLEGVKIAYVGDGNNVAHSLALACALTGAELAIAHPEGHGPDPEVVETARKLGAAPVLTGDPGEAVSGARVVYTDVWASMGQEAEAAKRKERFAPFQVNEELMGLAAKDAIFLHCLPAHRGEEVTAGVIDGPQGRVFDQAENRLHAQKALLYLLMG</sequence>
<dbReference type="PANTHER" id="PTHR45753">
    <property type="entry name" value="ORNITHINE CARBAMOYLTRANSFERASE, MITOCHONDRIAL"/>
    <property type="match status" value="1"/>
</dbReference>
<dbReference type="NCBIfam" id="TIGR00658">
    <property type="entry name" value="orni_carb_tr"/>
    <property type="match status" value="1"/>
</dbReference>
<dbReference type="PANTHER" id="PTHR45753:SF3">
    <property type="entry name" value="ORNITHINE TRANSCARBAMYLASE, MITOCHONDRIAL"/>
    <property type="match status" value="1"/>
</dbReference>
<accession>A0A6J4NQF5</accession>
<comment type="caution">
    <text evidence="7">Lacks conserved residue(s) required for the propagation of feature annotation.</text>
</comment>
<dbReference type="InterPro" id="IPR024904">
    <property type="entry name" value="OTCase_ArgI"/>
</dbReference>
<dbReference type="PRINTS" id="PR00100">
    <property type="entry name" value="AOTCASE"/>
</dbReference>
<dbReference type="AlphaFoldDB" id="A0A6J4NQF5"/>
<comment type="catalytic activity">
    <reaction evidence="6 7">
        <text>carbamoyl phosphate + L-ornithine = L-citrulline + phosphate + H(+)</text>
        <dbReference type="Rhea" id="RHEA:19513"/>
        <dbReference type="ChEBI" id="CHEBI:15378"/>
        <dbReference type="ChEBI" id="CHEBI:43474"/>
        <dbReference type="ChEBI" id="CHEBI:46911"/>
        <dbReference type="ChEBI" id="CHEBI:57743"/>
        <dbReference type="ChEBI" id="CHEBI:58228"/>
        <dbReference type="EC" id="2.1.3.3"/>
    </reaction>
</comment>
<dbReference type="EC" id="2.1.3.3" evidence="3 7"/>
<feature type="domain" description="Aspartate/ornithine carbamoyltransferase carbamoyl-P binding" evidence="9">
    <location>
        <begin position="20"/>
        <end position="159"/>
    </location>
</feature>
<dbReference type="Pfam" id="PF02729">
    <property type="entry name" value="OTCace_N"/>
    <property type="match status" value="1"/>
</dbReference>
<dbReference type="InterPro" id="IPR002292">
    <property type="entry name" value="Orn/put_carbamltrans"/>
</dbReference>
<dbReference type="PRINTS" id="PR00102">
    <property type="entry name" value="OTCASE"/>
</dbReference>
<dbReference type="GO" id="GO:0005737">
    <property type="term" value="C:cytoplasm"/>
    <property type="evidence" value="ECO:0007669"/>
    <property type="project" value="UniProtKB-SubCell"/>
</dbReference>
<dbReference type="FunFam" id="3.40.50.1370:FF:000008">
    <property type="entry name" value="Ornithine carbamoyltransferase"/>
    <property type="match status" value="1"/>
</dbReference>
<protein>
    <recommendedName>
        <fullName evidence="4 7">Ornithine carbamoyltransferase</fullName>
        <shortName evidence="7">OTCase</shortName>
        <ecNumber evidence="3 7">2.1.3.3</ecNumber>
    </recommendedName>
</protein>
<evidence type="ECO:0000256" key="6">
    <source>
        <dbReference type="ARBA" id="ARBA00048772"/>
    </source>
</evidence>
<dbReference type="HAMAP" id="MF_01109">
    <property type="entry name" value="OTCase"/>
    <property type="match status" value="1"/>
</dbReference>
<feature type="binding site" evidence="7">
    <location>
        <begin position="242"/>
        <end position="243"/>
    </location>
    <ligand>
        <name>L-ornithine</name>
        <dbReference type="ChEBI" id="CHEBI:46911"/>
    </ligand>
</feature>
<evidence type="ECO:0000256" key="7">
    <source>
        <dbReference type="HAMAP-Rule" id="MF_01109"/>
    </source>
</evidence>
<gene>
    <name evidence="10" type="ORF">AVDCRST_MAG03-834</name>
</gene>
<dbReference type="InterPro" id="IPR006132">
    <property type="entry name" value="Asp/Orn_carbamoyltranf_P-bd"/>
</dbReference>
<proteinExistence type="inferred from homology"/>
<dbReference type="GO" id="GO:0016597">
    <property type="term" value="F:amino acid binding"/>
    <property type="evidence" value="ECO:0007669"/>
    <property type="project" value="InterPro"/>
</dbReference>
<dbReference type="GO" id="GO:0004585">
    <property type="term" value="F:ornithine carbamoyltransferase activity"/>
    <property type="evidence" value="ECO:0007669"/>
    <property type="project" value="UniProtKB-UniRule"/>
</dbReference>
<keyword evidence="5 7" id="KW-0808">Transferase</keyword>
<dbReference type="NCBIfam" id="NF001986">
    <property type="entry name" value="PRK00779.1"/>
    <property type="match status" value="1"/>
</dbReference>
<comment type="pathway">
    <text evidence="1">Amino-acid biosynthesis; L-arginine biosynthesis; L-arginine from L-ornithine and carbamoyl phosphate: step 1/3.</text>
</comment>
<name>A0A6J4NQF5_9ACTN</name>
<evidence type="ECO:0000259" key="9">
    <source>
        <dbReference type="Pfam" id="PF02729"/>
    </source>
</evidence>
<feature type="binding site" evidence="7">
    <location>
        <position position="238"/>
    </location>
    <ligand>
        <name>L-ornithine</name>
        <dbReference type="ChEBI" id="CHEBI:46911"/>
    </ligand>
</feature>
<keyword evidence="7" id="KW-0963">Cytoplasm</keyword>
<feature type="binding site" evidence="7">
    <location>
        <position position="306"/>
    </location>
    <ligand>
        <name>carbamoyl phosphate</name>
        <dbReference type="ChEBI" id="CHEBI:58228"/>
    </ligand>
</feature>
<dbReference type="GO" id="GO:0042450">
    <property type="term" value="P:L-arginine biosynthetic process via ornithine"/>
    <property type="evidence" value="ECO:0007669"/>
    <property type="project" value="UniProtKB-UniRule"/>
</dbReference>
<feature type="binding site" evidence="7">
    <location>
        <position position="178"/>
    </location>
    <ligand>
        <name>L-ornithine</name>
        <dbReference type="ChEBI" id="CHEBI:46911"/>
    </ligand>
</feature>
<dbReference type="Pfam" id="PF00185">
    <property type="entry name" value="OTCace"/>
    <property type="match status" value="1"/>
</dbReference>
<evidence type="ECO:0000256" key="1">
    <source>
        <dbReference type="ARBA" id="ARBA00004975"/>
    </source>
</evidence>
<dbReference type="Gene3D" id="3.40.50.1370">
    <property type="entry name" value="Aspartate/ornithine carbamoyltransferase"/>
    <property type="match status" value="2"/>
</dbReference>
<evidence type="ECO:0000256" key="3">
    <source>
        <dbReference type="ARBA" id="ARBA00013007"/>
    </source>
</evidence>
<comment type="subcellular location">
    <subcellularLocation>
        <location evidence="7">Cytoplasm</location>
    </subcellularLocation>
</comment>
<feature type="binding site" evidence="7">
    <location>
        <begin position="147"/>
        <end position="150"/>
    </location>
    <ligand>
        <name>carbamoyl phosphate</name>
        <dbReference type="ChEBI" id="CHEBI:58228"/>
    </ligand>
</feature>
<feature type="binding site" evidence="7">
    <location>
        <position position="96"/>
    </location>
    <ligand>
        <name>carbamoyl phosphate</name>
        <dbReference type="ChEBI" id="CHEBI:58228"/>
    </ligand>
</feature>
<feature type="binding site" evidence="7">
    <location>
        <position position="120"/>
    </location>
    <ligand>
        <name>carbamoyl phosphate</name>
        <dbReference type="ChEBI" id="CHEBI:58228"/>
    </ligand>
</feature>
<evidence type="ECO:0000256" key="5">
    <source>
        <dbReference type="ARBA" id="ARBA00022679"/>
    </source>
</evidence>
<comment type="similarity">
    <text evidence="2 7">Belongs to the aspartate/ornithine carbamoyltransferase superfamily. OTCase family.</text>
</comment>
<evidence type="ECO:0000313" key="10">
    <source>
        <dbReference type="EMBL" id="CAA9394477.1"/>
    </source>
</evidence>